<dbReference type="OMA" id="MKYGNLY"/>
<evidence type="ECO:0000313" key="6">
    <source>
        <dbReference type="RefSeq" id="XP_010262265.1"/>
    </source>
</evidence>
<protein>
    <submittedName>
        <fullName evidence="5 6">Uncharacterized protein LOC104600831</fullName>
    </submittedName>
</protein>
<dbReference type="RefSeq" id="XP_010262264.1">
    <property type="nucleotide sequence ID" value="XM_010263962.2"/>
</dbReference>
<dbReference type="GeneID" id="104600831"/>
<dbReference type="RefSeq" id="XP_010262265.1">
    <property type="nucleotide sequence ID" value="XM_010263963.2"/>
</dbReference>
<reference evidence="5 6" key="1">
    <citation type="submission" date="2025-04" db="UniProtKB">
        <authorList>
            <consortium name="RefSeq"/>
        </authorList>
    </citation>
    <scope>IDENTIFICATION</scope>
</reference>
<keyword evidence="4" id="KW-1185">Reference proteome</keyword>
<feature type="compositionally biased region" description="Polar residues" evidence="1">
    <location>
        <begin position="294"/>
        <end position="308"/>
    </location>
</feature>
<proteinExistence type="predicted"/>
<dbReference type="KEGG" id="nnu:104600831"/>
<dbReference type="eggNOG" id="ENOG502QU36">
    <property type="taxonomic scope" value="Eukaryota"/>
</dbReference>
<evidence type="ECO:0000259" key="3">
    <source>
        <dbReference type="Pfam" id="PF11961"/>
    </source>
</evidence>
<dbReference type="AlphaFoldDB" id="A0A1U8AAK5"/>
<dbReference type="InterPro" id="IPR007700">
    <property type="entry name" value="DUF668"/>
</dbReference>
<evidence type="ECO:0000313" key="4">
    <source>
        <dbReference type="Proteomes" id="UP000189703"/>
    </source>
</evidence>
<evidence type="ECO:0000259" key="2">
    <source>
        <dbReference type="Pfam" id="PF05003"/>
    </source>
</evidence>
<sequence length="603" mass="67625">MVAEPWILKMGNQVSNNLKHALLLEASNKRNAKRPERPKETIGILSFEVANVMSKTVYLHKSLTDLEMSKLKNETLKSEGVRKLVSSDESYLLELALAEKLDDLNHVAAVASRLGKRCSVPALQGFEHVYSDVTTGVIDVRELGFLVKNMDGMIRKMERYVTSTSNLYAEMEVLNELEEATKKFQQNHHEESRRAFEQKLLWQRQDVRHLRDVSLWNQTYDKITGLLARTICTVYARICIVFGDSVSRLEFPGLSVSGSDGSAGESSSPVQDESRDISSQVDAPHHLQMASGPLKSTSRNCRTHNSGSLERGKAEKTSARSGLATQRSDVVSFHHDDSSLPPCGASPGRLFMDCLSLSSSASRIDDYIEYEQQNGASSGCCSTANGLSRELPHSSGCSDRVELSVPSSVDQRQSKCSMISSRSRFDSKSRLVLRALPSTVGGSALALHYANIIIVIEKLLRYPHLVGEEARDDLYQMLPTSLRMSLRANLKSYVKNLAIYDAPLAHDWKETLDKMLSWLAPLAHNTIRWQTERNFEQHQIVTRTNVLLLQTLYFSDRGKTEAAICELLVGLNYICRYEHQQNALLDCASSFDFDDCAEWQFPY</sequence>
<evidence type="ECO:0000313" key="5">
    <source>
        <dbReference type="RefSeq" id="XP_010262264.1"/>
    </source>
</evidence>
<dbReference type="OrthoDB" id="2018987at2759"/>
<dbReference type="GO" id="GO:0045927">
    <property type="term" value="P:positive regulation of growth"/>
    <property type="evidence" value="ECO:0007669"/>
    <property type="project" value="InterPro"/>
</dbReference>
<evidence type="ECO:0000256" key="1">
    <source>
        <dbReference type="SAM" id="MobiDB-lite"/>
    </source>
</evidence>
<feature type="domain" description="DUF668" evidence="2">
    <location>
        <begin position="439"/>
        <end position="528"/>
    </location>
</feature>
<accession>A0A1U8AAK5</accession>
<feature type="region of interest" description="Disordered" evidence="1">
    <location>
        <begin position="255"/>
        <end position="327"/>
    </location>
</feature>
<name>A0A1U8AAK5_NELNU</name>
<gene>
    <name evidence="5 6" type="primary">LOC104600831</name>
</gene>
<feature type="compositionally biased region" description="Low complexity" evidence="1">
    <location>
        <begin position="255"/>
        <end position="268"/>
    </location>
</feature>
<dbReference type="Pfam" id="PF05003">
    <property type="entry name" value="DUF668"/>
    <property type="match status" value="1"/>
</dbReference>
<dbReference type="Proteomes" id="UP000189703">
    <property type="component" value="Unplaced"/>
</dbReference>
<organism evidence="4 5">
    <name type="scientific">Nelumbo nucifera</name>
    <name type="common">Sacred lotus</name>
    <dbReference type="NCBI Taxonomy" id="4432"/>
    <lineage>
        <taxon>Eukaryota</taxon>
        <taxon>Viridiplantae</taxon>
        <taxon>Streptophyta</taxon>
        <taxon>Embryophyta</taxon>
        <taxon>Tracheophyta</taxon>
        <taxon>Spermatophyta</taxon>
        <taxon>Magnoliopsida</taxon>
        <taxon>Proteales</taxon>
        <taxon>Nelumbonaceae</taxon>
        <taxon>Nelumbo</taxon>
    </lineage>
</organism>
<dbReference type="PANTHER" id="PTHR31371">
    <property type="entry name" value="BNAC09G50660D PROTEIN"/>
    <property type="match status" value="1"/>
</dbReference>
<dbReference type="PANTHER" id="PTHR31371:SF2">
    <property type="entry name" value="PLANT_PROTEIN (DUF668)"/>
    <property type="match status" value="1"/>
</dbReference>
<feature type="domain" description="DUF3475" evidence="3">
    <location>
        <begin position="44"/>
        <end position="100"/>
    </location>
</feature>
<dbReference type="InterPro" id="IPR021864">
    <property type="entry name" value="DUF3475"/>
</dbReference>
<dbReference type="Pfam" id="PF11961">
    <property type="entry name" value="DUF3475"/>
    <property type="match status" value="1"/>
</dbReference>